<evidence type="ECO:0000256" key="4">
    <source>
        <dbReference type="ARBA" id="ARBA00022490"/>
    </source>
</evidence>
<protein>
    <submittedName>
        <fullName evidence="10">Folliculin-interacting protein 2-like</fullName>
    </submittedName>
</protein>
<dbReference type="InterPro" id="IPR028084">
    <property type="entry name" value="FNIP_N_dom"/>
</dbReference>
<dbReference type="PANTHER" id="PTHR21634">
    <property type="entry name" value="RE13835P"/>
    <property type="match status" value="1"/>
</dbReference>
<dbReference type="PROSITE" id="PS51836">
    <property type="entry name" value="DENN_FNIP12"/>
    <property type="match status" value="1"/>
</dbReference>
<dbReference type="Proteomes" id="UP000694865">
    <property type="component" value="Unplaced"/>
</dbReference>
<evidence type="ECO:0000313" key="9">
    <source>
        <dbReference type="Proteomes" id="UP000694865"/>
    </source>
</evidence>
<comment type="subcellular location">
    <subcellularLocation>
        <location evidence="1">Cytoplasm</location>
    </subcellularLocation>
    <subcellularLocation>
        <location evidence="2">Lysosome membrane</location>
    </subcellularLocation>
</comment>
<feature type="domain" description="UDENN FNIP1/2-type" evidence="8">
    <location>
        <begin position="36"/>
        <end position="1162"/>
    </location>
</feature>
<dbReference type="InterPro" id="IPR026156">
    <property type="entry name" value="FNIP_fam"/>
</dbReference>
<evidence type="ECO:0000256" key="1">
    <source>
        <dbReference type="ARBA" id="ARBA00004496"/>
    </source>
</evidence>
<dbReference type="RefSeq" id="XP_002740758.1">
    <property type="nucleotide sequence ID" value="XM_002740712.2"/>
</dbReference>
<proteinExistence type="inferred from homology"/>
<dbReference type="GeneID" id="100368811"/>
<keyword evidence="6" id="KW-0458">Lysosome</keyword>
<evidence type="ECO:0000256" key="3">
    <source>
        <dbReference type="ARBA" id="ARBA00007541"/>
    </source>
</evidence>
<feature type="compositionally biased region" description="Basic and acidic residues" evidence="7">
    <location>
        <begin position="586"/>
        <end position="596"/>
    </location>
</feature>
<feature type="compositionally biased region" description="Polar residues" evidence="7">
    <location>
        <begin position="98"/>
        <end position="128"/>
    </location>
</feature>
<gene>
    <name evidence="10" type="primary">LOC100368811</name>
</gene>
<keyword evidence="4" id="KW-0963">Cytoplasm</keyword>
<sequence length="1175" mass="132255">MALMKKLFLRDRKTGRSTRFGLSKNCQNFIWNGPEFDTSQIRALVFKENSVEGRRLIFDSKSVTKLKTEELNGCRLKKCKQMGGKSRCPMANLVKENTPVSPTKNNSNITNSPENLSNKVTPQYQQTKRSGDVKMLEEMVYGSLPMSSRGTTVKVHIIRQPLQLMLSKVFLMGATKDNQMDAEEVSLSSSNVSDSTTPQTINNSTSKLDEHIAHSMPMEVPTSPIKHHKTYYHDDDSGIARSSSASSFLTYPSPSTSNSSTNSNSLHRRWLRHQSTSMDFGYRRRSMDLSSQTSSLNSDVSSISGGQRKHKIGLSVIISLCNTKDENKYKQFQTFFFSHFPLFESHFYKLGIEIEKAVQQKSLQISLIMTALEEFCNGISMLYTAPRIPDPVWLSMMTCENQHGQLCDKFMKQLVVVLDEYDTKNTNFFISRLLTAVLTHHLGWVPTVIPSGASPSQTYLAKHFSNNFDLLGKTHPYNPLWAQLGDLYGALGNPMKMVKTILVGKHSEVICTLLYILSYFIRCSEIHENIEKRKPIFENDMLGRDTPLLEENLDFGDSEFVLVTQRKPGEANPFMDSVESVVTQHEFKDSQERSVEQTEPAHQGLNSDEQDNQDQVIQTCCYDNNVNAVLEKKVESIGKDALEEYEQLRKECDYSANSEQICDKRTTMPCKLKESCSVVNRNQGDACSGGVEKNNLQTYSPRNGYKIQESPVEHLQLKVEQLIAVGKSAVTASEHRITQVVKNKAKCECSSKDERTQIVNQRDCTDTYCAKCNNSVDDKASNSSKTDSEVSIPVAQRAFLRLASQEGSSSMFDEYFDENLECDEPYPSNLQKCISLKTTSQEEMNEILEDISFDGNNANEGVNKEPLNLRGEENRATIISDGLSQCQNPPTESDNLKSCKETSTDSLDTGPTEKKTQEDTVQYKVTPMNHNMKANVRPRTLDYHQPEYNAPRNLLRMISTTSTCTTASEFDPFGNPEELPLPGTDRLASTVQSQSRYEKNFGRSLLGGYSSKYLPDFALHGTPEIDKKRVIDDLKISVQNSVLDEPIYEALCIVADTENWSVELLSSKNTQPNPEKPRNNSVMMSSLVHRLLKSVCKLSELKMSAEFCITHLEDKLQEIYFKSIALAEYLRLNPHYQPKELSAVLGVNAEDIPLLLGVTCVHSSFASFGFINGTH</sequence>
<name>A0ABM0GZC9_SACKO</name>
<feature type="region of interest" description="Disordered" evidence="7">
    <location>
        <begin position="586"/>
        <end position="611"/>
    </location>
</feature>
<dbReference type="InterPro" id="IPR028085">
    <property type="entry name" value="FNIP_mid_dom"/>
</dbReference>
<dbReference type="Pfam" id="PF14636">
    <property type="entry name" value="FNIP_N"/>
    <property type="match status" value="1"/>
</dbReference>
<organism evidence="9 10">
    <name type="scientific">Saccoglossus kowalevskii</name>
    <name type="common">Acorn worm</name>
    <dbReference type="NCBI Taxonomy" id="10224"/>
    <lineage>
        <taxon>Eukaryota</taxon>
        <taxon>Metazoa</taxon>
        <taxon>Hemichordata</taxon>
        <taxon>Enteropneusta</taxon>
        <taxon>Harrimaniidae</taxon>
        <taxon>Saccoglossus</taxon>
    </lineage>
</organism>
<feature type="region of interest" description="Disordered" evidence="7">
    <location>
        <begin position="882"/>
        <end position="918"/>
    </location>
</feature>
<dbReference type="PANTHER" id="PTHR21634:SF9">
    <property type="entry name" value="RE13835P"/>
    <property type="match status" value="1"/>
</dbReference>
<comment type="similarity">
    <text evidence="3">Belongs to the FNIP family.</text>
</comment>
<accession>A0ABM0GZC9</accession>
<reference evidence="10" key="1">
    <citation type="submission" date="2025-08" db="UniProtKB">
        <authorList>
            <consortium name="RefSeq"/>
        </authorList>
    </citation>
    <scope>IDENTIFICATION</scope>
    <source>
        <tissue evidence="10">Testes</tissue>
    </source>
</reference>
<evidence type="ECO:0000259" key="8">
    <source>
        <dbReference type="PROSITE" id="PS51836"/>
    </source>
</evidence>
<keyword evidence="5" id="KW-0472">Membrane</keyword>
<evidence type="ECO:0000256" key="7">
    <source>
        <dbReference type="SAM" id="MobiDB-lite"/>
    </source>
</evidence>
<evidence type="ECO:0000313" key="10">
    <source>
        <dbReference type="RefSeq" id="XP_002740758.1"/>
    </source>
</evidence>
<feature type="compositionally biased region" description="Polar residues" evidence="7">
    <location>
        <begin position="882"/>
        <end position="893"/>
    </location>
</feature>
<dbReference type="Pfam" id="PF14637">
    <property type="entry name" value="FNIP_M"/>
    <property type="match status" value="1"/>
</dbReference>
<feature type="compositionally biased region" description="Basic and acidic residues" evidence="7">
    <location>
        <begin position="894"/>
        <end position="903"/>
    </location>
</feature>
<evidence type="ECO:0000256" key="2">
    <source>
        <dbReference type="ARBA" id="ARBA00004656"/>
    </source>
</evidence>
<feature type="region of interest" description="Disordered" evidence="7">
    <location>
        <begin position="96"/>
        <end position="129"/>
    </location>
</feature>
<dbReference type="InterPro" id="IPR028086">
    <property type="entry name" value="FNIP_C_dom"/>
</dbReference>
<keyword evidence="9" id="KW-1185">Reference proteome</keyword>
<dbReference type="InterPro" id="IPR037545">
    <property type="entry name" value="DENN_FNIP1/2"/>
</dbReference>
<dbReference type="Pfam" id="PF14638">
    <property type="entry name" value="FNIP_C"/>
    <property type="match status" value="1"/>
</dbReference>
<evidence type="ECO:0000256" key="5">
    <source>
        <dbReference type="ARBA" id="ARBA00023136"/>
    </source>
</evidence>
<dbReference type="PRINTS" id="PR02073">
    <property type="entry name" value="FOLLICULNIP1"/>
</dbReference>
<evidence type="ECO:0000256" key="6">
    <source>
        <dbReference type="ARBA" id="ARBA00023228"/>
    </source>
</evidence>